<dbReference type="GO" id="GO:0000455">
    <property type="term" value="P:enzyme-directed rRNA pseudouridine synthesis"/>
    <property type="evidence" value="ECO:0007669"/>
    <property type="project" value="UniProtKB-ARBA"/>
</dbReference>
<evidence type="ECO:0000313" key="7">
    <source>
        <dbReference type="EMBL" id="OAA91486.1"/>
    </source>
</evidence>
<feature type="domain" description="RNA-binding S4" evidence="6">
    <location>
        <begin position="2"/>
        <end position="62"/>
    </location>
</feature>
<dbReference type="InterPro" id="IPR000748">
    <property type="entry name" value="PsdUridine_synth_RsuA/RluB/E/F"/>
</dbReference>
<evidence type="ECO:0000256" key="1">
    <source>
        <dbReference type="ARBA" id="ARBA00008348"/>
    </source>
</evidence>
<dbReference type="InterPro" id="IPR036986">
    <property type="entry name" value="S4_RNA-bd_sf"/>
</dbReference>
<dbReference type="PATRIC" id="fig|1538.10.peg.1242"/>
<dbReference type="AlphaFoldDB" id="A0A162LBS5"/>
<accession>A0A162LBS5</accession>
<dbReference type="GO" id="GO:0005829">
    <property type="term" value="C:cytosol"/>
    <property type="evidence" value="ECO:0007669"/>
    <property type="project" value="UniProtKB-ARBA"/>
</dbReference>
<evidence type="ECO:0000256" key="2">
    <source>
        <dbReference type="ARBA" id="ARBA00022884"/>
    </source>
</evidence>
<dbReference type="OrthoDB" id="9807213at2"/>
<dbReference type="InterPro" id="IPR020094">
    <property type="entry name" value="TruA/RsuA/RluB/E/F_N"/>
</dbReference>
<dbReference type="SUPFAM" id="SSF55174">
    <property type="entry name" value="Alpha-L RNA-binding motif"/>
    <property type="match status" value="1"/>
</dbReference>
<comment type="similarity">
    <text evidence="1 5">Belongs to the pseudouridine synthase RsuA family.</text>
</comment>
<dbReference type="InterPro" id="IPR050343">
    <property type="entry name" value="RsuA_PseudoU_synthase"/>
</dbReference>
<keyword evidence="2 4" id="KW-0694">RNA-binding</keyword>
<dbReference type="PANTHER" id="PTHR47683:SF4">
    <property type="entry name" value="PSEUDOURIDINE SYNTHASE"/>
    <property type="match status" value="1"/>
</dbReference>
<keyword evidence="3 5" id="KW-0413">Isomerase</keyword>
<evidence type="ECO:0000256" key="5">
    <source>
        <dbReference type="RuleBase" id="RU003887"/>
    </source>
</evidence>
<dbReference type="FunFam" id="3.30.70.1560:FF:000001">
    <property type="entry name" value="Pseudouridine synthase"/>
    <property type="match status" value="1"/>
</dbReference>
<organism evidence="7 8">
    <name type="scientific">Clostridium ljungdahlii</name>
    <dbReference type="NCBI Taxonomy" id="1538"/>
    <lineage>
        <taxon>Bacteria</taxon>
        <taxon>Bacillati</taxon>
        <taxon>Bacillota</taxon>
        <taxon>Clostridia</taxon>
        <taxon>Eubacteriales</taxon>
        <taxon>Clostridiaceae</taxon>
        <taxon>Clostridium</taxon>
    </lineage>
</organism>
<dbReference type="SUPFAM" id="SSF55120">
    <property type="entry name" value="Pseudouridine synthase"/>
    <property type="match status" value="1"/>
</dbReference>
<dbReference type="RefSeq" id="WP_063554341.1">
    <property type="nucleotide sequence ID" value="NZ_LITT01000006.1"/>
</dbReference>
<comment type="caution">
    <text evidence="7">The sequence shown here is derived from an EMBL/GenBank/DDBJ whole genome shotgun (WGS) entry which is preliminary data.</text>
</comment>
<dbReference type="InterPro" id="IPR002942">
    <property type="entry name" value="S4_RNA-bd"/>
</dbReference>
<dbReference type="GO" id="GO:0003723">
    <property type="term" value="F:RNA binding"/>
    <property type="evidence" value="ECO:0007669"/>
    <property type="project" value="UniProtKB-KW"/>
</dbReference>
<dbReference type="Gene3D" id="3.30.70.580">
    <property type="entry name" value="Pseudouridine synthase I, catalytic domain, N-terminal subdomain"/>
    <property type="match status" value="1"/>
</dbReference>
<dbReference type="GO" id="GO:0120159">
    <property type="term" value="F:rRNA pseudouridine synthase activity"/>
    <property type="evidence" value="ECO:0007669"/>
    <property type="project" value="UniProtKB-ARBA"/>
</dbReference>
<evidence type="ECO:0000313" key="8">
    <source>
        <dbReference type="Proteomes" id="UP000077407"/>
    </source>
</evidence>
<dbReference type="Gene3D" id="3.10.290.10">
    <property type="entry name" value="RNA-binding S4 domain"/>
    <property type="match status" value="1"/>
</dbReference>
<dbReference type="Pfam" id="PF01479">
    <property type="entry name" value="S4"/>
    <property type="match status" value="1"/>
</dbReference>
<gene>
    <name evidence="7" type="primary">rsuA_2</name>
    <name evidence="7" type="ORF">WY13_00743</name>
</gene>
<evidence type="ECO:0000259" key="6">
    <source>
        <dbReference type="SMART" id="SM00363"/>
    </source>
</evidence>
<dbReference type="InterPro" id="IPR018496">
    <property type="entry name" value="PsdUridine_synth_RsuA/RluB_CS"/>
</dbReference>
<dbReference type="InterPro" id="IPR020103">
    <property type="entry name" value="PsdUridine_synth_cat_dom_sf"/>
</dbReference>
<dbReference type="PANTHER" id="PTHR47683">
    <property type="entry name" value="PSEUDOURIDINE SYNTHASE FAMILY PROTEIN-RELATED"/>
    <property type="match status" value="1"/>
</dbReference>
<proteinExistence type="inferred from homology"/>
<evidence type="ECO:0000256" key="3">
    <source>
        <dbReference type="ARBA" id="ARBA00023235"/>
    </source>
</evidence>
<dbReference type="PROSITE" id="PS01149">
    <property type="entry name" value="PSI_RSU"/>
    <property type="match status" value="1"/>
</dbReference>
<dbReference type="InterPro" id="IPR042092">
    <property type="entry name" value="PsdUridine_s_RsuA/RluB/E/F_cat"/>
</dbReference>
<dbReference type="CDD" id="cd00165">
    <property type="entry name" value="S4"/>
    <property type="match status" value="1"/>
</dbReference>
<dbReference type="EC" id="5.4.99.-" evidence="5"/>
<dbReference type="Pfam" id="PF00849">
    <property type="entry name" value="PseudoU_synth_2"/>
    <property type="match status" value="1"/>
</dbReference>
<sequence length="238" mass="27220">MDRIDKILANLGFGTRKEIKAVVKNGEVKIDGTVIKDSSMKIDPDKSTIEVGGNVVEYKKNIYLLMNKPQGVVSATFDNYDETVIDILEPEYQAFKPFPVGRLDKDTEGLLLITNDGELNHRMISPKNHVDKVYYAEIDKYLDERDVNRFKKGIQLKDGYKCLPGKLHIIESNEDGAKVEVTIQEGKFHQVKRMFNALGKNVVYLKRIKFGPIELDKDLNLGQYRELSKNEIESIKRI</sequence>
<dbReference type="Gene3D" id="3.30.70.1560">
    <property type="entry name" value="Alpha-L RNA-binding motif"/>
    <property type="match status" value="1"/>
</dbReference>
<reference evidence="7 8" key="1">
    <citation type="journal article" date="2015" name="Biotechnol. Bioeng.">
        <title>Genome sequence and phenotypic characterization of Caulobacter segnis.</title>
        <authorList>
            <person name="Patel S."/>
            <person name="Fletcher B."/>
            <person name="Scott D.C."/>
            <person name="Ely B."/>
        </authorList>
    </citation>
    <scope>NUCLEOTIDE SEQUENCE [LARGE SCALE GENOMIC DNA]</scope>
    <source>
        <strain evidence="7 8">ERI-2</strain>
    </source>
</reference>
<dbReference type="NCBIfam" id="TIGR00093">
    <property type="entry name" value="pseudouridine synthase"/>
    <property type="match status" value="1"/>
</dbReference>
<dbReference type="PROSITE" id="PS50889">
    <property type="entry name" value="S4"/>
    <property type="match status" value="1"/>
</dbReference>
<protein>
    <recommendedName>
        <fullName evidence="5">Pseudouridine synthase</fullName>
        <ecNumber evidence="5">5.4.99.-</ecNumber>
    </recommendedName>
</protein>
<dbReference type="Proteomes" id="UP000077407">
    <property type="component" value="Unassembled WGS sequence"/>
</dbReference>
<dbReference type="EMBL" id="LITT01000006">
    <property type="protein sequence ID" value="OAA91486.1"/>
    <property type="molecule type" value="Genomic_DNA"/>
</dbReference>
<dbReference type="SMART" id="SM00363">
    <property type="entry name" value="S4"/>
    <property type="match status" value="1"/>
</dbReference>
<dbReference type="CDD" id="cd02553">
    <property type="entry name" value="PseudoU_synth_RsuA"/>
    <property type="match status" value="1"/>
</dbReference>
<evidence type="ECO:0000256" key="4">
    <source>
        <dbReference type="PROSITE-ProRule" id="PRU00182"/>
    </source>
</evidence>
<name>A0A162LBS5_9CLOT</name>
<dbReference type="InterPro" id="IPR006145">
    <property type="entry name" value="PsdUridine_synth_RsuA/RluA"/>
</dbReference>